<evidence type="ECO:0000313" key="3">
    <source>
        <dbReference type="EMBL" id="CAK0885773.1"/>
    </source>
</evidence>
<gene>
    <name evidence="3" type="ORF">PCOR1329_LOCUS67285</name>
</gene>
<protein>
    <submittedName>
        <fullName evidence="3">Uncharacterized protein</fullName>
    </submittedName>
</protein>
<name>A0ABN9WH27_9DINO</name>
<evidence type="ECO:0000313" key="4">
    <source>
        <dbReference type="Proteomes" id="UP001189429"/>
    </source>
</evidence>
<keyword evidence="2" id="KW-1133">Transmembrane helix</keyword>
<feature type="transmembrane region" description="Helical" evidence="2">
    <location>
        <begin position="484"/>
        <end position="509"/>
    </location>
</feature>
<dbReference type="Proteomes" id="UP001189429">
    <property type="component" value="Unassembled WGS sequence"/>
</dbReference>
<evidence type="ECO:0000256" key="2">
    <source>
        <dbReference type="SAM" id="Phobius"/>
    </source>
</evidence>
<keyword evidence="2" id="KW-0812">Transmembrane</keyword>
<accession>A0ABN9WH27</accession>
<sequence length="578" mass="61461">MLAALGVLAAGHGDGRRAQAWDPASGFIWGSCGDSLPDEADVTSCDLVDGSSCSDHLSDGPPDADIEVVLGNLPASTSEDPVHLQWWAGFKSEHEYQPLVSAHGAAIYNDMHIAYPKYWEPGFNGGNVRVNESGIAVVRFAAPSTYYVKPYLAWPHVHFRVCKGGAGAAFYYDSLVFAKSVFMVSRSQGSPIVILSLSRYDSDHGVQNYSIPESIGYLSIPSTSTATTLTISTTSVSSVVDFSSDAYSLTATTTATISRPATGSLPEILMSAEMEALTLDALEFSPVYDCLVDGTVFDHFSGSCADACPGDAELQYGQCVLPEIEASSRVTLTASWHLEVHCEELCGLGMENETLHHVRLAVAGHLDVPFQEVARAALTWLHADGRRLSTGARVAVLSVQVETSRHDEVNGLDKLRVFAANPSSIGQLLGMNVNEAHVLPDGAIISGGPTWTIRDDSDPFAVAYEVLLGSQVDGGKQESTADSLLPAGVIVGLAASVVAFGFACGWLLWVFRRRSRRALAANEEVEVPKVAGTAVPKGKTTCMERDAQDGSACQDVQGGVAPRDDAGCQDEQVDDIEI</sequence>
<comment type="caution">
    <text evidence="3">The sequence shown here is derived from an EMBL/GenBank/DDBJ whole genome shotgun (WGS) entry which is preliminary data.</text>
</comment>
<keyword evidence="4" id="KW-1185">Reference proteome</keyword>
<dbReference type="EMBL" id="CAUYUJ010018715">
    <property type="protein sequence ID" value="CAK0885773.1"/>
    <property type="molecule type" value="Genomic_DNA"/>
</dbReference>
<feature type="region of interest" description="Disordered" evidence="1">
    <location>
        <begin position="553"/>
        <end position="578"/>
    </location>
</feature>
<reference evidence="3" key="1">
    <citation type="submission" date="2023-10" db="EMBL/GenBank/DDBJ databases">
        <authorList>
            <person name="Chen Y."/>
            <person name="Shah S."/>
            <person name="Dougan E. K."/>
            <person name="Thang M."/>
            <person name="Chan C."/>
        </authorList>
    </citation>
    <scope>NUCLEOTIDE SEQUENCE [LARGE SCALE GENOMIC DNA]</scope>
</reference>
<feature type="compositionally biased region" description="Acidic residues" evidence="1">
    <location>
        <begin position="567"/>
        <end position="578"/>
    </location>
</feature>
<proteinExistence type="predicted"/>
<organism evidence="3 4">
    <name type="scientific">Prorocentrum cordatum</name>
    <dbReference type="NCBI Taxonomy" id="2364126"/>
    <lineage>
        <taxon>Eukaryota</taxon>
        <taxon>Sar</taxon>
        <taxon>Alveolata</taxon>
        <taxon>Dinophyceae</taxon>
        <taxon>Prorocentrales</taxon>
        <taxon>Prorocentraceae</taxon>
        <taxon>Prorocentrum</taxon>
    </lineage>
</organism>
<keyword evidence="2" id="KW-0472">Membrane</keyword>
<evidence type="ECO:0000256" key="1">
    <source>
        <dbReference type="SAM" id="MobiDB-lite"/>
    </source>
</evidence>